<dbReference type="Gene3D" id="3.40.390.10">
    <property type="entry name" value="Collagenase (Catalytic Domain)"/>
    <property type="match status" value="1"/>
</dbReference>
<feature type="chain" id="PRO_5008580582" description="Peptidase metallopeptidase domain-containing protein" evidence="7">
    <location>
        <begin position="19"/>
        <end position="201"/>
    </location>
</feature>
<proteinExistence type="predicted"/>
<dbReference type="GO" id="GO:0006508">
    <property type="term" value="P:proteolysis"/>
    <property type="evidence" value="ECO:0007669"/>
    <property type="project" value="UniProtKB-KW"/>
</dbReference>
<feature type="domain" description="Peptidase M10 metallopeptidase" evidence="8">
    <location>
        <begin position="112"/>
        <end position="201"/>
    </location>
</feature>
<feature type="signal peptide" evidence="7">
    <location>
        <begin position="1"/>
        <end position="18"/>
    </location>
</feature>
<feature type="binding site" evidence="6">
    <location>
        <position position="173"/>
    </location>
    <ligand>
        <name>Zn(2+)</name>
        <dbReference type="ChEBI" id="CHEBI:29105"/>
        <label>1</label>
    </ligand>
</feature>
<feature type="binding site" evidence="6">
    <location>
        <position position="178"/>
    </location>
    <ligand>
        <name>Ca(2+)</name>
        <dbReference type="ChEBI" id="CHEBI:29108"/>
        <label>3</label>
    </ligand>
</feature>
<dbReference type="AlphaFoldDB" id="A0A1B6CQ95"/>
<feature type="non-terminal residue" evidence="10">
    <location>
        <position position="201"/>
    </location>
</feature>
<sequence length="201" mass="22437">MLRSLLTRLVLSCTIVWSAPVIKQSLNDTHVVALKFMAKYGYIDPGEGEVESLYSSAGVEDAIREVQRFGGIPETGLIDNQTLKLMQSSRCGVPDISNQRNKRFVTNSKQGWPKRKLTYFIANWSPSIGKETMRFEIKKAFDAWAGYGRLNFKEISHPDADIVINFFRGPHGDGYPFDGPGSVLAHAFFPNDMGSYGGDIH</sequence>
<evidence type="ECO:0000256" key="1">
    <source>
        <dbReference type="ARBA" id="ARBA00022670"/>
    </source>
</evidence>
<dbReference type="Pfam" id="PF01471">
    <property type="entry name" value="PG_binding_1"/>
    <property type="match status" value="1"/>
</dbReference>
<dbReference type="PANTHER" id="PTHR10201:SF169">
    <property type="entry name" value="MATRIX METALLOPROTEINASE-16-LIKE PROTEIN"/>
    <property type="match status" value="1"/>
</dbReference>
<dbReference type="InterPro" id="IPR024079">
    <property type="entry name" value="MetalloPept_cat_dom_sf"/>
</dbReference>
<feature type="binding site" evidence="6">
    <location>
        <position position="186"/>
    </location>
    <ligand>
        <name>Zn(2+)</name>
        <dbReference type="ChEBI" id="CHEBI:29105"/>
        <label>1</label>
    </ligand>
</feature>
<dbReference type="PRINTS" id="PR00138">
    <property type="entry name" value="MATRIXIN"/>
</dbReference>
<protein>
    <recommendedName>
        <fullName evidence="11">Peptidase metallopeptidase domain-containing protein</fullName>
    </recommendedName>
</protein>
<dbReference type="InterPro" id="IPR002477">
    <property type="entry name" value="Peptidoglycan-bd-like"/>
</dbReference>
<evidence type="ECO:0000256" key="2">
    <source>
        <dbReference type="ARBA" id="ARBA00022723"/>
    </source>
</evidence>
<dbReference type="InterPro" id="IPR021190">
    <property type="entry name" value="Pept_M10A"/>
</dbReference>
<dbReference type="GO" id="GO:0030574">
    <property type="term" value="P:collagen catabolic process"/>
    <property type="evidence" value="ECO:0007669"/>
    <property type="project" value="TreeGrafter"/>
</dbReference>
<feature type="binding site" description="in inhibited form" evidence="6">
    <location>
        <position position="91"/>
    </location>
    <ligand>
        <name>Zn(2+)</name>
        <dbReference type="ChEBI" id="CHEBI:29105"/>
        <label>2</label>
        <note>catalytic</note>
    </ligand>
</feature>
<dbReference type="GO" id="GO:0031012">
    <property type="term" value="C:extracellular matrix"/>
    <property type="evidence" value="ECO:0007669"/>
    <property type="project" value="InterPro"/>
</dbReference>
<keyword evidence="5" id="KW-0482">Metalloprotease</keyword>
<evidence type="ECO:0000256" key="5">
    <source>
        <dbReference type="ARBA" id="ARBA00023049"/>
    </source>
</evidence>
<evidence type="ECO:0000256" key="7">
    <source>
        <dbReference type="SAM" id="SignalP"/>
    </source>
</evidence>
<feature type="binding site" evidence="6">
    <location>
        <position position="161"/>
    </location>
    <ligand>
        <name>Ca(2+)</name>
        <dbReference type="ChEBI" id="CHEBI:29108"/>
        <label>2</label>
    </ligand>
</feature>
<evidence type="ECO:0000256" key="6">
    <source>
        <dbReference type="PIRSR" id="PIRSR621190-2"/>
    </source>
</evidence>
<keyword evidence="3" id="KW-0378">Hydrolase</keyword>
<dbReference type="SUPFAM" id="SSF55486">
    <property type="entry name" value="Metalloproteases ('zincins'), catalytic domain"/>
    <property type="match status" value="1"/>
</dbReference>
<name>A0A1B6CQ95_9HEMI</name>
<evidence type="ECO:0000313" key="10">
    <source>
        <dbReference type="EMBL" id="JAS15682.1"/>
    </source>
</evidence>
<evidence type="ECO:0008006" key="11">
    <source>
        <dbReference type="Google" id="ProtNLM"/>
    </source>
</evidence>
<dbReference type="GO" id="GO:0030198">
    <property type="term" value="P:extracellular matrix organization"/>
    <property type="evidence" value="ECO:0007669"/>
    <property type="project" value="TreeGrafter"/>
</dbReference>
<comment type="cofactor">
    <cofactor evidence="6">
        <name>Zn(2+)</name>
        <dbReference type="ChEBI" id="CHEBI:29105"/>
    </cofactor>
    <text evidence="6">Binds 2 Zn(2+) ions per subunit.</text>
</comment>
<reference evidence="10" key="1">
    <citation type="submission" date="2015-12" db="EMBL/GenBank/DDBJ databases">
        <title>De novo transcriptome assembly of four potential Pierce s Disease insect vectors from Arizona vineyards.</title>
        <authorList>
            <person name="Tassone E.E."/>
        </authorList>
    </citation>
    <scope>NUCLEOTIDE SEQUENCE</scope>
</reference>
<evidence type="ECO:0000256" key="4">
    <source>
        <dbReference type="ARBA" id="ARBA00022833"/>
    </source>
</evidence>
<dbReference type="SUPFAM" id="SSF47090">
    <property type="entry name" value="PGBD-like"/>
    <property type="match status" value="1"/>
</dbReference>
<dbReference type="InterPro" id="IPR001818">
    <property type="entry name" value="Pept_M10_metallopeptidase"/>
</dbReference>
<evidence type="ECO:0000256" key="3">
    <source>
        <dbReference type="ARBA" id="ARBA00022801"/>
    </source>
</evidence>
<dbReference type="Pfam" id="PF00413">
    <property type="entry name" value="Peptidase_M10"/>
    <property type="match status" value="1"/>
</dbReference>
<evidence type="ECO:0000259" key="8">
    <source>
        <dbReference type="Pfam" id="PF00413"/>
    </source>
</evidence>
<evidence type="ECO:0000259" key="9">
    <source>
        <dbReference type="Pfam" id="PF01471"/>
    </source>
</evidence>
<dbReference type="GO" id="GO:0008270">
    <property type="term" value="F:zinc ion binding"/>
    <property type="evidence" value="ECO:0007669"/>
    <property type="project" value="InterPro"/>
</dbReference>
<keyword evidence="7" id="KW-0732">Signal</keyword>
<organism evidence="10">
    <name type="scientific">Clastoptera arizonana</name>
    <name type="common">Arizona spittle bug</name>
    <dbReference type="NCBI Taxonomy" id="38151"/>
    <lineage>
        <taxon>Eukaryota</taxon>
        <taxon>Metazoa</taxon>
        <taxon>Ecdysozoa</taxon>
        <taxon>Arthropoda</taxon>
        <taxon>Hexapoda</taxon>
        <taxon>Insecta</taxon>
        <taxon>Pterygota</taxon>
        <taxon>Neoptera</taxon>
        <taxon>Paraneoptera</taxon>
        <taxon>Hemiptera</taxon>
        <taxon>Auchenorrhyncha</taxon>
        <taxon>Cercopoidea</taxon>
        <taxon>Clastopteridae</taxon>
        <taxon>Clastoptera</taxon>
    </lineage>
</organism>
<keyword evidence="1" id="KW-0645">Protease</keyword>
<keyword evidence="6" id="KW-0106">Calcium</keyword>
<feature type="binding site" evidence="6">
    <location>
        <position position="199"/>
    </location>
    <ligand>
        <name>Ca(2+)</name>
        <dbReference type="ChEBI" id="CHEBI:29108"/>
        <label>2</label>
    </ligand>
</feature>
<dbReference type="InterPro" id="IPR036365">
    <property type="entry name" value="PGBD-like_sf"/>
</dbReference>
<dbReference type="PANTHER" id="PTHR10201">
    <property type="entry name" value="MATRIX METALLOPROTEINASE"/>
    <property type="match status" value="1"/>
</dbReference>
<accession>A0A1B6CQ95</accession>
<feature type="binding site" evidence="6">
    <location>
        <position position="171"/>
    </location>
    <ligand>
        <name>Zn(2+)</name>
        <dbReference type="ChEBI" id="CHEBI:29105"/>
        <label>1</label>
    </ligand>
</feature>
<feature type="binding site" evidence="6">
    <location>
        <position position="179"/>
    </location>
    <ligand>
        <name>Ca(2+)</name>
        <dbReference type="ChEBI" id="CHEBI:29108"/>
        <label>3</label>
    </ligand>
</feature>
<dbReference type="EMBL" id="GEDC01021616">
    <property type="protein sequence ID" value="JAS15682.1"/>
    <property type="molecule type" value="Transcribed_RNA"/>
</dbReference>
<feature type="binding site" evidence="6">
    <location>
        <position position="197"/>
    </location>
    <ligand>
        <name>Ca(2+)</name>
        <dbReference type="ChEBI" id="CHEBI:29108"/>
        <label>2</label>
    </ligand>
</feature>
<feature type="domain" description="Peptidoglycan binding-like" evidence="9">
    <location>
        <begin position="38"/>
        <end position="86"/>
    </location>
</feature>
<feature type="binding site" evidence="6">
    <location>
        <position position="201"/>
    </location>
    <ligand>
        <name>Zn(2+)</name>
        <dbReference type="ChEBI" id="CHEBI:29105"/>
        <label>1</label>
    </ligand>
</feature>
<dbReference type="GO" id="GO:0005615">
    <property type="term" value="C:extracellular space"/>
    <property type="evidence" value="ECO:0007669"/>
    <property type="project" value="TreeGrafter"/>
</dbReference>
<dbReference type="GO" id="GO:0004222">
    <property type="term" value="F:metalloendopeptidase activity"/>
    <property type="evidence" value="ECO:0007669"/>
    <property type="project" value="InterPro"/>
</dbReference>
<keyword evidence="4 6" id="KW-0862">Zinc</keyword>
<comment type="cofactor">
    <cofactor evidence="6">
        <name>Ca(2+)</name>
        <dbReference type="ChEBI" id="CHEBI:29108"/>
    </cofactor>
    <text evidence="6">Can bind about 5 Ca(2+) ions per subunit.</text>
</comment>
<gene>
    <name evidence="10" type="ORF">g.37184</name>
</gene>
<keyword evidence="2 6" id="KW-0479">Metal-binding</keyword>